<reference evidence="1 2" key="1">
    <citation type="submission" date="2019-11" db="EMBL/GenBank/DDBJ databases">
        <title>Whole genome sequence of Oryza granulata.</title>
        <authorList>
            <person name="Li W."/>
        </authorList>
    </citation>
    <scope>NUCLEOTIDE SEQUENCE [LARGE SCALE GENOMIC DNA]</scope>
    <source>
        <strain evidence="2">cv. Menghai</strain>
        <tissue evidence="1">Leaf</tissue>
    </source>
</reference>
<sequence length="69" mass="7519">MAFSDTQRGGARGLGGQIGDAEWNGVQLRWLKRGSYIYRKLAIVGEGMGSDLVAKAMAYVAMDRRLVQA</sequence>
<comment type="caution">
    <text evidence="1">The sequence shown here is derived from an EMBL/GenBank/DDBJ whole genome shotgun (WGS) entry which is preliminary data.</text>
</comment>
<protein>
    <submittedName>
        <fullName evidence="1">Uncharacterized protein</fullName>
    </submittedName>
</protein>
<evidence type="ECO:0000313" key="1">
    <source>
        <dbReference type="EMBL" id="KAF0915026.1"/>
    </source>
</evidence>
<organism evidence="1 2">
    <name type="scientific">Oryza meyeriana var. granulata</name>
    <dbReference type="NCBI Taxonomy" id="110450"/>
    <lineage>
        <taxon>Eukaryota</taxon>
        <taxon>Viridiplantae</taxon>
        <taxon>Streptophyta</taxon>
        <taxon>Embryophyta</taxon>
        <taxon>Tracheophyta</taxon>
        <taxon>Spermatophyta</taxon>
        <taxon>Magnoliopsida</taxon>
        <taxon>Liliopsida</taxon>
        <taxon>Poales</taxon>
        <taxon>Poaceae</taxon>
        <taxon>BOP clade</taxon>
        <taxon>Oryzoideae</taxon>
        <taxon>Oryzeae</taxon>
        <taxon>Oryzinae</taxon>
        <taxon>Oryza</taxon>
        <taxon>Oryza meyeriana</taxon>
    </lineage>
</organism>
<dbReference type="Proteomes" id="UP000479710">
    <property type="component" value="Unassembled WGS sequence"/>
</dbReference>
<gene>
    <name evidence="1" type="ORF">E2562_033154</name>
</gene>
<evidence type="ECO:0000313" key="2">
    <source>
        <dbReference type="Proteomes" id="UP000479710"/>
    </source>
</evidence>
<dbReference type="EMBL" id="SPHZ02000006">
    <property type="protein sequence ID" value="KAF0915026.1"/>
    <property type="molecule type" value="Genomic_DNA"/>
</dbReference>
<accession>A0A6G1DRH5</accession>
<proteinExistence type="predicted"/>
<name>A0A6G1DRH5_9ORYZ</name>
<dbReference type="AlphaFoldDB" id="A0A6G1DRH5"/>
<keyword evidence="2" id="KW-1185">Reference proteome</keyword>